<dbReference type="Proteomes" id="UP000700212">
    <property type="component" value="Unassembled WGS sequence"/>
</dbReference>
<evidence type="ECO:0000313" key="1">
    <source>
        <dbReference type="EMBL" id="HJH10744.1"/>
    </source>
</evidence>
<protein>
    <submittedName>
        <fullName evidence="1">Uncharacterized protein</fullName>
    </submittedName>
</protein>
<proteinExistence type="predicted"/>
<evidence type="ECO:0000313" key="2">
    <source>
        <dbReference type="Proteomes" id="UP000700212"/>
    </source>
</evidence>
<dbReference type="EMBL" id="DYTV01000043">
    <property type="protein sequence ID" value="HJH10744.1"/>
    <property type="molecule type" value="Genomic_DNA"/>
</dbReference>
<dbReference type="OrthoDB" id="9810427at2"/>
<gene>
    <name evidence="1" type="ORF">K8V30_03440</name>
</gene>
<reference evidence="1" key="2">
    <citation type="submission" date="2021-09" db="EMBL/GenBank/DDBJ databases">
        <authorList>
            <person name="Gilroy R."/>
        </authorList>
    </citation>
    <scope>NUCLEOTIDE SEQUENCE</scope>
    <source>
        <strain evidence="1">CHK160-4876</strain>
    </source>
</reference>
<sequence>MACVNETGALTESARKLLTVIRTEAKTVEDIAKEASLPLFKVRSSVRELAENDFLFEKEPAKYMVTFLGNKRLEAME</sequence>
<accession>A0A921T574</accession>
<organism evidence="1 2">
    <name type="scientific">Metalysinibacillus jejuensis</name>
    <dbReference type="NCBI Taxonomy" id="914327"/>
    <lineage>
        <taxon>Bacteria</taxon>
        <taxon>Bacillati</taxon>
        <taxon>Bacillota</taxon>
        <taxon>Bacilli</taxon>
        <taxon>Bacillales</taxon>
        <taxon>Caryophanaceae</taxon>
        <taxon>Metalysinibacillus</taxon>
    </lineage>
</organism>
<reference evidence="1" key="1">
    <citation type="journal article" date="2021" name="PeerJ">
        <title>Extensive microbial diversity within the chicken gut microbiome revealed by metagenomics and culture.</title>
        <authorList>
            <person name="Gilroy R."/>
            <person name="Ravi A."/>
            <person name="Getino M."/>
            <person name="Pursley I."/>
            <person name="Horton D.L."/>
            <person name="Alikhan N.F."/>
            <person name="Baker D."/>
            <person name="Gharbi K."/>
            <person name="Hall N."/>
            <person name="Watson M."/>
            <person name="Adriaenssens E.M."/>
            <person name="Foster-Nyarko E."/>
            <person name="Jarju S."/>
            <person name="Secka A."/>
            <person name="Antonio M."/>
            <person name="Oren A."/>
            <person name="Chaudhuri R.R."/>
            <person name="La Ragione R."/>
            <person name="Hildebrand F."/>
            <person name="Pallen M.J."/>
        </authorList>
    </citation>
    <scope>NUCLEOTIDE SEQUENCE</scope>
    <source>
        <strain evidence="1">CHK160-4876</strain>
    </source>
</reference>
<name>A0A921T574_9BACL</name>
<dbReference type="AlphaFoldDB" id="A0A921T574"/>
<comment type="caution">
    <text evidence="1">The sequence shown here is derived from an EMBL/GenBank/DDBJ whole genome shotgun (WGS) entry which is preliminary data.</text>
</comment>
<dbReference type="RefSeq" id="WP_108306741.1">
    <property type="nucleotide sequence ID" value="NZ_QAFW01000012.1"/>
</dbReference>